<reference evidence="2 3" key="1">
    <citation type="submission" date="2024-03" db="EMBL/GenBank/DDBJ databases">
        <title>Whole genomes of four grape xylem sap localized bacterial endophytes.</title>
        <authorList>
            <person name="Kumar G."/>
            <person name="Savka M.A."/>
        </authorList>
    </citation>
    <scope>NUCLEOTIDE SEQUENCE [LARGE SCALE GENOMIC DNA]</scope>
    <source>
        <strain evidence="2 3">RIT_GXS8</strain>
    </source>
</reference>
<name>A0ABU8Y885_9MICO</name>
<dbReference type="EMBL" id="JBBLYY010000016">
    <property type="protein sequence ID" value="MEK0170316.1"/>
    <property type="molecule type" value="Genomic_DNA"/>
</dbReference>
<dbReference type="Gene3D" id="3.10.450.50">
    <property type="match status" value="1"/>
</dbReference>
<accession>A0ABU8Y885</accession>
<sequence length="132" mass="14292">MTNTDTPAAAAGVVDAYSRALQASDKAAILALYTDESEVVPEGGPSVRGMDAIDAFYTDTLSTIGFENDLQVVSSQVRDDIAIFRSEQPIIVTTVADGTSTPSYFRELFVLRRTADGWRINTYMFSQNPGQA</sequence>
<dbReference type="InterPro" id="IPR011944">
    <property type="entry name" value="Steroid_delta5-4_isomerase"/>
</dbReference>
<protein>
    <submittedName>
        <fullName evidence="2">SgcJ/EcaC family oxidoreductase</fullName>
    </submittedName>
</protein>
<keyword evidence="3" id="KW-1185">Reference proteome</keyword>
<dbReference type="SUPFAM" id="SSF54427">
    <property type="entry name" value="NTF2-like"/>
    <property type="match status" value="1"/>
</dbReference>
<dbReference type="NCBIfam" id="TIGR02246">
    <property type="entry name" value="SgcJ/EcaC family oxidoreductase"/>
    <property type="match status" value="1"/>
</dbReference>
<proteinExistence type="predicted"/>
<dbReference type="RefSeq" id="WP_340196964.1">
    <property type="nucleotide sequence ID" value="NZ_JBBKAP010000051.1"/>
</dbReference>
<comment type="caution">
    <text evidence="2">The sequence shown here is derived from an EMBL/GenBank/DDBJ whole genome shotgun (WGS) entry which is preliminary data.</text>
</comment>
<evidence type="ECO:0000313" key="3">
    <source>
        <dbReference type="Proteomes" id="UP001370299"/>
    </source>
</evidence>
<dbReference type="Pfam" id="PF13474">
    <property type="entry name" value="SnoaL_3"/>
    <property type="match status" value="1"/>
</dbReference>
<dbReference type="CDD" id="cd00531">
    <property type="entry name" value="NTF2_like"/>
    <property type="match status" value="1"/>
</dbReference>
<evidence type="ECO:0000313" key="2">
    <source>
        <dbReference type="EMBL" id="MEK0170316.1"/>
    </source>
</evidence>
<dbReference type="InterPro" id="IPR037401">
    <property type="entry name" value="SnoaL-like"/>
</dbReference>
<feature type="domain" description="SnoaL-like" evidence="1">
    <location>
        <begin position="13"/>
        <end position="126"/>
    </location>
</feature>
<evidence type="ECO:0000259" key="1">
    <source>
        <dbReference type="Pfam" id="PF13474"/>
    </source>
</evidence>
<dbReference type="InterPro" id="IPR032710">
    <property type="entry name" value="NTF2-like_dom_sf"/>
</dbReference>
<organism evidence="2 3">
    <name type="scientific">Curtobacterium citreum</name>
    <dbReference type="NCBI Taxonomy" id="2036"/>
    <lineage>
        <taxon>Bacteria</taxon>
        <taxon>Bacillati</taxon>
        <taxon>Actinomycetota</taxon>
        <taxon>Actinomycetes</taxon>
        <taxon>Micrococcales</taxon>
        <taxon>Microbacteriaceae</taxon>
        <taxon>Curtobacterium</taxon>
    </lineage>
</organism>
<dbReference type="Proteomes" id="UP001370299">
    <property type="component" value="Unassembled WGS sequence"/>
</dbReference>
<gene>
    <name evidence="2" type="ORF">WMN62_02425</name>
</gene>